<evidence type="ECO:0000313" key="3">
    <source>
        <dbReference type="Ensembl" id="ENSACIP00000015037.1"/>
    </source>
</evidence>
<dbReference type="PANTHER" id="PTHR20859">
    <property type="entry name" value="INTERFERON/INTERLEUKIN RECEPTOR"/>
    <property type="match status" value="1"/>
</dbReference>
<protein>
    <recommendedName>
        <fullName evidence="2">Interferon/interleukin receptor domain-containing protein</fullName>
    </recommendedName>
</protein>
<dbReference type="GO" id="GO:0005886">
    <property type="term" value="C:plasma membrane"/>
    <property type="evidence" value="ECO:0007669"/>
    <property type="project" value="TreeGrafter"/>
</dbReference>
<dbReference type="InterPro" id="IPR050650">
    <property type="entry name" value="Type-II_Cytokine-TF_Rcpt"/>
</dbReference>
<organism evidence="3 4">
    <name type="scientific">Amphilophus citrinellus</name>
    <name type="common">Midas cichlid</name>
    <name type="synonym">Cichlasoma citrinellum</name>
    <dbReference type="NCBI Taxonomy" id="61819"/>
    <lineage>
        <taxon>Eukaryota</taxon>
        <taxon>Metazoa</taxon>
        <taxon>Chordata</taxon>
        <taxon>Craniata</taxon>
        <taxon>Vertebrata</taxon>
        <taxon>Euteleostomi</taxon>
        <taxon>Actinopterygii</taxon>
        <taxon>Neopterygii</taxon>
        <taxon>Teleostei</taxon>
        <taxon>Neoteleostei</taxon>
        <taxon>Acanthomorphata</taxon>
        <taxon>Ovalentaria</taxon>
        <taxon>Cichlomorphae</taxon>
        <taxon>Cichliformes</taxon>
        <taxon>Cichlidae</taxon>
        <taxon>New World cichlids</taxon>
        <taxon>Cichlasomatinae</taxon>
        <taxon>Heroini</taxon>
        <taxon>Amphilophus</taxon>
    </lineage>
</organism>
<dbReference type="GO" id="GO:0004896">
    <property type="term" value="F:cytokine receptor activity"/>
    <property type="evidence" value="ECO:0007669"/>
    <property type="project" value="TreeGrafter"/>
</dbReference>
<keyword evidence="1" id="KW-0812">Transmembrane</keyword>
<dbReference type="PANTHER" id="PTHR20859:SF22">
    <property type="entry name" value="TISSUE FACTOR"/>
    <property type="match status" value="1"/>
</dbReference>
<keyword evidence="1" id="KW-1133">Transmembrane helix</keyword>
<dbReference type="OMA" id="NPYRESN"/>
<reference evidence="3" key="1">
    <citation type="submission" date="2025-08" db="UniProtKB">
        <authorList>
            <consortium name="Ensembl"/>
        </authorList>
    </citation>
    <scope>IDENTIFICATION</scope>
</reference>
<evidence type="ECO:0000259" key="2">
    <source>
        <dbReference type="Pfam" id="PF09294"/>
    </source>
</evidence>
<dbReference type="InterPro" id="IPR015373">
    <property type="entry name" value="Interferon/interleukin_rcp_dom"/>
</dbReference>
<keyword evidence="4" id="KW-1185">Reference proteome</keyword>
<dbReference type="AlphaFoldDB" id="A0A3Q0RXA5"/>
<dbReference type="Gene3D" id="2.60.40.10">
    <property type="entry name" value="Immunoglobulins"/>
    <property type="match status" value="1"/>
</dbReference>
<feature type="transmembrane region" description="Helical" evidence="1">
    <location>
        <begin position="158"/>
        <end position="183"/>
    </location>
</feature>
<dbReference type="Proteomes" id="UP000261340">
    <property type="component" value="Unplaced"/>
</dbReference>
<dbReference type="InterPro" id="IPR013783">
    <property type="entry name" value="Ig-like_fold"/>
</dbReference>
<sequence>IVEPSDYTYTVLFSVNHCIQISASECDLTTHLQAFDSAVEFTVDALDDRRVIVNITDPLTAIYTRGKQRSIRDILQKDLKYKISYHKSGSTGKRDIISESSMAEVEGLDAGESYCFMVAAFIPSRPKATQQGAWIKSKYDADTHCLTVTLILSPDLSVGAWVGAGFIVLTVLIVIITVTVLCCRQRNKTLQMSQSSASV</sequence>
<dbReference type="Pfam" id="PF09294">
    <property type="entry name" value="Interfer-bind"/>
    <property type="match status" value="1"/>
</dbReference>
<proteinExistence type="predicted"/>
<name>A0A3Q0RXA5_AMPCI</name>
<dbReference type="STRING" id="61819.ENSACIP00000015037"/>
<keyword evidence="1" id="KW-0472">Membrane</keyword>
<reference evidence="3" key="2">
    <citation type="submission" date="2025-09" db="UniProtKB">
        <authorList>
            <consortium name="Ensembl"/>
        </authorList>
    </citation>
    <scope>IDENTIFICATION</scope>
</reference>
<dbReference type="GeneTree" id="ENSGT00940000171175"/>
<feature type="domain" description="Interferon/interleukin receptor" evidence="2">
    <location>
        <begin position="46"/>
        <end position="132"/>
    </location>
</feature>
<dbReference type="SUPFAM" id="SSF49265">
    <property type="entry name" value="Fibronectin type III"/>
    <property type="match status" value="1"/>
</dbReference>
<dbReference type="InterPro" id="IPR036116">
    <property type="entry name" value="FN3_sf"/>
</dbReference>
<evidence type="ECO:0000256" key="1">
    <source>
        <dbReference type="SAM" id="Phobius"/>
    </source>
</evidence>
<accession>A0A3Q0RXA5</accession>
<dbReference type="Ensembl" id="ENSACIT00000015445.1">
    <property type="protein sequence ID" value="ENSACIP00000015037.1"/>
    <property type="gene ID" value="ENSACIG00000011665.1"/>
</dbReference>
<evidence type="ECO:0000313" key="4">
    <source>
        <dbReference type="Proteomes" id="UP000261340"/>
    </source>
</evidence>